<protein>
    <recommendedName>
        <fullName evidence="3">alpha-L-fucosidase</fullName>
        <ecNumber evidence="3">3.2.1.51</ecNumber>
    </recommendedName>
</protein>
<dbReference type="GO" id="GO:0016139">
    <property type="term" value="P:glycoside catabolic process"/>
    <property type="evidence" value="ECO:0007669"/>
    <property type="project" value="TreeGrafter"/>
</dbReference>
<accession>A0A8I0AGD1</accession>
<evidence type="ECO:0000256" key="4">
    <source>
        <dbReference type="ARBA" id="ARBA00022729"/>
    </source>
</evidence>
<dbReference type="EC" id="3.2.1.51" evidence="3"/>
<comment type="function">
    <text evidence="1">Alpha-L-fucosidase is responsible for hydrolyzing the alpha-1,6-linked fucose joined to the reducing-end N-acetylglucosamine of the carbohydrate moieties of glycoproteins.</text>
</comment>
<evidence type="ECO:0000259" key="7">
    <source>
        <dbReference type="Pfam" id="PF01120"/>
    </source>
</evidence>
<evidence type="ECO:0000256" key="2">
    <source>
        <dbReference type="ARBA" id="ARBA00007951"/>
    </source>
</evidence>
<dbReference type="PANTHER" id="PTHR10030:SF37">
    <property type="entry name" value="ALPHA-L-FUCOSIDASE-RELATED"/>
    <property type="match status" value="1"/>
</dbReference>
<dbReference type="AlphaFoldDB" id="A0A8I0AGD1"/>
<dbReference type="PANTHER" id="PTHR10030">
    <property type="entry name" value="ALPHA-L-FUCOSIDASE"/>
    <property type="match status" value="1"/>
</dbReference>
<dbReference type="Pfam" id="PF16757">
    <property type="entry name" value="Fucosidase_C"/>
    <property type="match status" value="1"/>
</dbReference>
<evidence type="ECO:0000313" key="9">
    <source>
        <dbReference type="EMBL" id="MBC5649878.1"/>
    </source>
</evidence>
<dbReference type="GO" id="GO:0005764">
    <property type="term" value="C:lysosome"/>
    <property type="evidence" value="ECO:0007669"/>
    <property type="project" value="TreeGrafter"/>
</dbReference>
<dbReference type="PRINTS" id="PR00741">
    <property type="entry name" value="GLHYDRLASE29"/>
</dbReference>
<evidence type="ECO:0000313" key="10">
    <source>
        <dbReference type="Proteomes" id="UP000652847"/>
    </source>
</evidence>
<dbReference type="InterPro" id="IPR057739">
    <property type="entry name" value="Glyco_hydro_29_N"/>
</dbReference>
<evidence type="ECO:0000256" key="6">
    <source>
        <dbReference type="ARBA" id="ARBA00023295"/>
    </source>
</evidence>
<dbReference type="InterPro" id="IPR013780">
    <property type="entry name" value="Glyco_hydro_b"/>
</dbReference>
<dbReference type="InterPro" id="IPR000933">
    <property type="entry name" value="Glyco_hydro_29"/>
</dbReference>
<evidence type="ECO:0000259" key="8">
    <source>
        <dbReference type="Pfam" id="PF16757"/>
    </source>
</evidence>
<comment type="similarity">
    <text evidence="2">Belongs to the glycosyl hydrolase 29 family.</text>
</comment>
<proteinExistence type="inferred from homology"/>
<dbReference type="InterPro" id="IPR016286">
    <property type="entry name" value="FUC_metazoa-typ"/>
</dbReference>
<feature type="domain" description="Glycoside hydrolase family 29 N-terminal" evidence="7">
    <location>
        <begin position="5"/>
        <end position="348"/>
    </location>
</feature>
<dbReference type="Proteomes" id="UP000652847">
    <property type="component" value="Unassembled WGS sequence"/>
</dbReference>
<dbReference type="InterPro" id="IPR031919">
    <property type="entry name" value="Fucosidase_C"/>
</dbReference>
<dbReference type="Gene3D" id="3.20.20.80">
    <property type="entry name" value="Glycosidases"/>
    <property type="match status" value="1"/>
</dbReference>
<dbReference type="Gene3D" id="2.60.40.1180">
    <property type="entry name" value="Golgi alpha-mannosidase II"/>
    <property type="match status" value="1"/>
</dbReference>
<sequence>MREVNWNNVKREAPKWFRDAKFGLFFHWGPYSVPAYQNEWYSRNMYCKGLEQNQYHEKTYGSLHDFGYKDFYDMLKGEKFDPDQWASLVKRSGAKYAGAVSEHADNFSMWDSAVNPINSMNYGPHRDIVGECTEAFRKQGIRTVATFHHQWLWGWFMSTDNEADVYIPENEKYYGPALPLETNRYIPYRYPDEAFCKSWRDKVLEVIDKYEPDEVYFDSRTCIIQEDYRYDVAEYYYNTRGIKDGIITYKQEDYPKDIGVYDIECGRFSSPKDFPWQSDDRLEDNITWCMVQNPKYKSAERIIHQLCDIVSKNGNLLLNVGPYADGSFHPDAVRILEEIGDWLALNGEAIYETRPFKVAAEGPTTVDDANYDVGKIQEQLDKGDAVDVHSDTLTAQDFRFTTHGDALYAIAFGWPEDGEFRIRTLRKGGALDGEIKKVTMLGNEGELAFYRKEDGLYVKAPEKKPCDCAYVLKIN</sequence>
<organism evidence="9 10">
    <name type="scientific">Blautia segnis</name>
    <dbReference type="NCBI Taxonomy" id="2763030"/>
    <lineage>
        <taxon>Bacteria</taxon>
        <taxon>Bacillati</taxon>
        <taxon>Bacillota</taxon>
        <taxon>Clostridia</taxon>
        <taxon>Lachnospirales</taxon>
        <taxon>Lachnospiraceae</taxon>
        <taxon>Blautia</taxon>
    </lineage>
</organism>
<dbReference type="InterPro" id="IPR017853">
    <property type="entry name" value="GH"/>
</dbReference>
<keyword evidence="5" id="KW-0378">Hydrolase</keyword>
<keyword evidence="4" id="KW-0732">Signal</keyword>
<dbReference type="RefSeq" id="WP_117849494.1">
    <property type="nucleotide sequence ID" value="NZ_JACOOT010000004.1"/>
</dbReference>
<feature type="domain" description="Alpha-L-fucosidase C-terminal" evidence="8">
    <location>
        <begin position="395"/>
        <end position="474"/>
    </location>
</feature>
<gene>
    <name evidence="9" type="ORF">H8S54_01760</name>
</gene>
<reference evidence="9 10" key="1">
    <citation type="submission" date="2020-08" db="EMBL/GenBank/DDBJ databases">
        <title>Genome public.</title>
        <authorList>
            <person name="Liu C."/>
            <person name="Sun Q."/>
        </authorList>
    </citation>
    <scope>NUCLEOTIDE SEQUENCE [LARGE SCALE GENOMIC DNA]</scope>
    <source>
        <strain evidence="9 10">BX17</strain>
    </source>
</reference>
<evidence type="ECO:0000256" key="1">
    <source>
        <dbReference type="ARBA" id="ARBA00004071"/>
    </source>
</evidence>
<dbReference type="GO" id="GO:0006004">
    <property type="term" value="P:fucose metabolic process"/>
    <property type="evidence" value="ECO:0007669"/>
    <property type="project" value="InterPro"/>
</dbReference>
<evidence type="ECO:0000256" key="3">
    <source>
        <dbReference type="ARBA" id="ARBA00012662"/>
    </source>
</evidence>
<dbReference type="EMBL" id="JACOOT010000004">
    <property type="protein sequence ID" value="MBC5649878.1"/>
    <property type="molecule type" value="Genomic_DNA"/>
</dbReference>
<comment type="caution">
    <text evidence="9">The sequence shown here is derived from an EMBL/GenBank/DDBJ whole genome shotgun (WGS) entry which is preliminary data.</text>
</comment>
<dbReference type="Pfam" id="PF01120">
    <property type="entry name" value="Alpha_L_fucos"/>
    <property type="match status" value="1"/>
</dbReference>
<keyword evidence="10" id="KW-1185">Reference proteome</keyword>
<name>A0A8I0AGD1_9FIRM</name>
<keyword evidence="6" id="KW-0326">Glycosidase</keyword>
<evidence type="ECO:0000256" key="5">
    <source>
        <dbReference type="ARBA" id="ARBA00022801"/>
    </source>
</evidence>
<dbReference type="SUPFAM" id="SSF51445">
    <property type="entry name" value="(Trans)glycosidases"/>
    <property type="match status" value="1"/>
</dbReference>
<dbReference type="GO" id="GO:0004560">
    <property type="term" value="F:alpha-L-fucosidase activity"/>
    <property type="evidence" value="ECO:0007669"/>
    <property type="project" value="InterPro"/>
</dbReference>
<dbReference type="SMART" id="SM00812">
    <property type="entry name" value="Alpha_L_fucos"/>
    <property type="match status" value="1"/>
</dbReference>